<dbReference type="EMBL" id="CM045758">
    <property type="protein sequence ID" value="KAI8031450.1"/>
    <property type="molecule type" value="Genomic_DNA"/>
</dbReference>
<evidence type="ECO:0000313" key="1">
    <source>
        <dbReference type="EMBL" id="KAI8031450.1"/>
    </source>
</evidence>
<comment type="caution">
    <text evidence="1">The sequence shown here is derived from an EMBL/GenBank/DDBJ whole genome shotgun (WGS) entry which is preliminary data.</text>
</comment>
<proteinExistence type="predicted"/>
<protein>
    <submittedName>
        <fullName evidence="1">Halomucin</fullName>
    </submittedName>
</protein>
<name>A0ACC0J0F2_9ERIC</name>
<reference evidence="1 2" key="1">
    <citation type="journal article" date="2022" name="Plant J.">
        <title>Chromosome-level genome of Camellia lanceoleosa provides a valuable resource for understanding genome evolution and self-incompatibility.</title>
        <authorList>
            <person name="Gong W."/>
            <person name="Xiao S."/>
            <person name="Wang L."/>
            <person name="Liao Z."/>
            <person name="Chang Y."/>
            <person name="Mo W."/>
            <person name="Hu G."/>
            <person name="Li W."/>
            <person name="Zhao G."/>
            <person name="Zhu H."/>
            <person name="Hu X."/>
            <person name="Ji K."/>
            <person name="Xiang X."/>
            <person name="Song Q."/>
            <person name="Yuan D."/>
            <person name="Jin S."/>
            <person name="Zhang L."/>
        </authorList>
    </citation>
    <scope>NUCLEOTIDE SEQUENCE [LARGE SCALE GENOMIC DNA]</scope>
    <source>
        <strain evidence="1">SQ_2022a</strain>
    </source>
</reference>
<evidence type="ECO:0000313" key="2">
    <source>
        <dbReference type="Proteomes" id="UP001060215"/>
    </source>
</evidence>
<accession>A0ACC0J0F2</accession>
<dbReference type="Proteomes" id="UP001060215">
    <property type="component" value="Chromosome 1"/>
</dbReference>
<keyword evidence="2" id="KW-1185">Reference proteome</keyword>
<sequence length="617" mass="69809">MPPPSSLQIFLHRKACWIIPQTPFEVFSSIQLTIPEIRNYFIKALTRPNPDPALKFSILTKCNVQKAVDLRVYGLKKEDAKLLILFSCSSYCNTVRAQRKCEIHLFSSNKPWTAPVFTSLDKKKTCMATPVEHPMPRGNVETPSVVEDSEIRAEMPRLEEHPRPLSNVETHSVVEDSEIRDQMPRLVETHSVVEDSEIRDEMPRLEEHPRPLSNVETHSVVEDSEIRVDMPPPDVEVHAEPIQVLDWVNSRGLLWFWLVMSTLAVRVFSVLFPGCIFYQDFKLDKYNTTRFQIAFYTVHTFLLVLFICCAPYNVRTRFGFVYKSIGELICLVGTAIILYLVAHPREVHKQFSDLVDEYSIGATLSLAYYTYFMSRIFQPYFQIDLPMIFLDMSMHFSIELWKKGKRSLVWIDSLFAFILLLGRNWMENMEKGLERRGGNGGDGGGANDDDDRRENGGDGGGANDDDDDRRDDGGDGGGANDDDDDDKGRENDDDQRDSGGVRGRENDDDQKDNGGNGGNGGDRGRENDDDQRDKDDAGRVNGGETDDAGIVVCHYNDQHSNENEYIKLEVENGGEAQKRKKKGWDNGKGRFEVALNIGVICGAAMIMVVTMARAARR</sequence>
<organism evidence="1 2">
    <name type="scientific">Camellia lanceoleosa</name>
    <dbReference type="NCBI Taxonomy" id="1840588"/>
    <lineage>
        <taxon>Eukaryota</taxon>
        <taxon>Viridiplantae</taxon>
        <taxon>Streptophyta</taxon>
        <taxon>Embryophyta</taxon>
        <taxon>Tracheophyta</taxon>
        <taxon>Spermatophyta</taxon>
        <taxon>Magnoliopsida</taxon>
        <taxon>eudicotyledons</taxon>
        <taxon>Gunneridae</taxon>
        <taxon>Pentapetalae</taxon>
        <taxon>asterids</taxon>
        <taxon>Ericales</taxon>
        <taxon>Theaceae</taxon>
        <taxon>Camellia</taxon>
    </lineage>
</organism>
<gene>
    <name evidence="1" type="ORF">LOK49_LG01G00811</name>
</gene>